<feature type="compositionally biased region" description="Low complexity" evidence="2">
    <location>
        <begin position="528"/>
        <end position="543"/>
    </location>
</feature>
<feature type="region of interest" description="Disordered" evidence="2">
    <location>
        <begin position="214"/>
        <end position="242"/>
    </location>
</feature>
<feature type="compositionally biased region" description="Gly residues" evidence="2">
    <location>
        <begin position="218"/>
        <end position="231"/>
    </location>
</feature>
<feature type="compositionally biased region" description="Basic and acidic residues" evidence="2">
    <location>
        <begin position="584"/>
        <end position="594"/>
    </location>
</feature>
<comment type="caution">
    <text evidence="4">The sequence shown here is derived from an EMBL/GenBank/DDBJ whole genome shotgun (WGS) entry which is preliminary data.</text>
</comment>
<evidence type="ECO:0000259" key="3">
    <source>
        <dbReference type="PROSITE" id="PS51462"/>
    </source>
</evidence>
<feature type="compositionally biased region" description="Pro residues" evidence="2">
    <location>
        <begin position="814"/>
        <end position="824"/>
    </location>
</feature>
<feature type="compositionally biased region" description="Basic residues" evidence="2">
    <location>
        <begin position="232"/>
        <end position="242"/>
    </location>
</feature>
<feature type="compositionally biased region" description="Basic residues" evidence="2">
    <location>
        <begin position="951"/>
        <end position="970"/>
    </location>
</feature>
<protein>
    <recommendedName>
        <fullName evidence="3">Nudix hydrolase domain-containing protein</fullName>
    </recommendedName>
</protein>
<dbReference type="InterPro" id="IPR015797">
    <property type="entry name" value="NUDIX_hydrolase-like_dom_sf"/>
</dbReference>
<dbReference type="InterPro" id="IPR000086">
    <property type="entry name" value="NUDIX_hydrolase_dom"/>
</dbReference>
<feature type="region of interest" description="Disordered" evidence="2">
    <location>
        <begin position="916"/>
        <end position="970"/>
    </location>
</feature>
<feature type="compositionally biased region" description="Low complexity" evidence="2">
    <location>
        <begin position="555"/>
        <end position="572"/>
    </location>
</feature>
<dbReference type="EMBL" id="JALJOT010000006">
    <property type="protein sequence ID" value="KAK9909428.1"/>
    <property type="molecule type" value="Genomic_DNA"/>
</dbReference>
<feature type="region of interest" description="Disordered" evidence="2">
    <location>
        <begin position="518"/>
        <end position="600"/>
    </location>
</feature>
<feature type="coiled-coil region" evidence="1">
    <location>
        <begin position="250"/>
        <end position="280"/>
    </location>
</feature>
<dbReference type="PROSITE" id="PS51462">
    <property type="entry name" value="NUDIX"/>
    <property type="match status" value="1"/>
</dbReference>
<gene>
    <name evidence="4" type="ORF">WJX75_002152</name>
</gene>
<proteinExistence type="predicted"/>
<reference evidence="4 5" key="1">
    <citation type="journal article" date="2024" name="Nat. Commun.">
        <title>Phylogenomics reveals the evolutionary origins of lichenization in chlorophyte algae.</title>
        <authorList>
            <person name="Puginier C."/>
            <person name="Libourel C."/>
            <person name="Otte J."/>
            <person name="Skaloud P."/>
            <person name="Haon M."/>
            <person name="Grisel S."/>
            <person name="Petersen M."/>
            <person name="Berrin J.G."/>
            <person name="Delaux P.M."/>
            <person name="Dal Grande F."/>
            <person name="Keller J."/>
        </authorList>
    </citation>
    <scope>NUCLEOTIDE SEQUENCE [LARGE SCALE GENOMIC DNA]</scope>
    <source>
        <strain evidence="4 5">SAG 216-7</strain>
    </source>
</reference>
<feature type="region of interest" description="Disordered" evidence="2">
    <location>
        <begin position="810"/>
        <end position="858"/>
    </location>
</feature>
<accession>A0ABR2YR57</accession>
<evidence type="ECO:0000256" key="2">
    <source>
        <dbReference type="SAM" id="MobiDB-lite"/>
    </source>
</evidence>
<sequence length="970" mass="105025">MHRPAQEGKADGSDATASSSTVQASIIPFYRACILCTAAAAADFSATGQMLLSSSSLASQQALRLCEAFKGAILEDSAAVGSRDRKPGGTSGPGGAASGADFLQAEGWQPGDGVRPTPQQELLLLKLIASPQHREVDKKKIVLMACVLGVDVVQTLERAGLGMDWLTDVGSAGEMLDDLINFENPLETYWENMSTLFEDGVKGRRKFLEQPAAAAKKGFGGGSSGGGGGSGKGRKSKPRKVKSSYMLAAELVAKERKKRLQQEAAEAAAENAVLERLMDDWSPEEREAYTMASYHWDIAMAATLLGVYTFVQLTTYGPHADEHSTVSFTSAVELLMAVRAAVWRSIDIAHGRGNASGRPEVLYALQGMLAHKAFDALQKNIERLNAYAAQGEYSSGWVGQTEKQMLSILSEESPPSLPLPPAYAFVPPACGGLSIVEEILARQVAGSVEAWEKLGPHQRMERLVTPGWSTVAPLLIRSIRRIEREEDQTQAAHLLGIEYDPALDGEAQPFADSLEMQYRQPSGAPSDAEGPTSAEGSASSATGDWARLNRPVLPPNQEQRQGQGRPQQSRDGTPPNGQQAPKQAAKEAGPDRDLGIFTPGKRRSYADQLLTEGTYLAKQLLPHDQRHWKAAGILLFSHAPDGSLQLLLGRIDSGRHQPLTGRWRRQEGWWILGGKRDPTDFSAEATAVREMTEETAGILSGYHVCGDDLGEVLWYPPGHYAVFPYQLQGRADIPRRYARLRASRGRVKGRRRLALVRQAGHPKPMSSLAWIPLSELIAGRCRLHWILEDMLRRTPLLPYLLQMERLGASATPARVPPTSSPGPPYRQGQSPTISSPKGSSTRATNSRAEVQSAQSDIRLEVQSARSDWTYVDRSGWTGTEAAGLVRPRPAGPEPGTPRNGAAAPGEGRFAAIAQAAREFLDASGAAPEEEGTQRETAAAGGPLHSNSKPLLRPRKRRRPRLKRVQMKRGA</sequence>
<evidence type="ECO:0000256" key="1">
    <source>
        <dbReference type="SAM" id="Coils"/>
    </source>
</evidence>
<organism evidence="4 5">
    <name type="scientific">Coccomyxa subellipsoidea</name>
    <dbReference type="NCBI Taxonomy" id="248742"/>
    <lineage>
        <taxon>Eukaryota</taxon>
        <taxon>Viridiplantae</taxon>
        <taxon>Chlorophyta</taxon>
        <taxon>core chlorophytes</taxon>
        <taxon>Trebouxiophyceae</taxon>
        <taxon>Trebouxiophyceae incertae sedis</taxon>
        <taxon>Coccomyxaceae</taxon>
        <taxon>Coccomyxa</taxon>
    </lineage>
</organism>
<feature type="region of interest" description="Disordered" evidence="2">
    <location>
        <begin position="880"/>
        <end position="904"/>
    </location>
</feature>
<keyword evidence="1" id="KW-0175">Coiled coil</keyword>
<evidence type="ECO:0000313" key="5">
    <source>
        <dbReference type="Proteomes" id="UP001491310"/>
    </source>
</evidence>
<feature type="compositionally biased region" description="Polar residues" evidence="2">
    <location>
        <begin position="827"/>
        <end position="855"/>
    </location>
</feature>
<feature type="region of interest" description="Disordered" evidence="2">
    <location>
        <begin position="80"/>
        <end position="101"/>
    </location>
</feature>
<feature type="domain" description="Nudix hydrolase" evidence="3">
    <location>
        <begin position="626"/>
        <end position="794"/>
    </location>
</feature>
<keyword evidence="5" id="KW-1185">Reference proteome</keyword>
<name>A0ABR2YR57_9CHLO</name>
<dbReference type="SUPFAM" id="SSF55811">
    <property type="entry name" value="Nudix"/>
    <property type="match status" value="1"/>
</dbReference>
<evidence type="ECO:0000313" key="4">
    <source>
        <dbReference type="EMBL" id="KAK9909428.1"/>
    </source>
</evidence>
<dbReference type="Gene3D" id="3.90.79.10">
    <property type="entry name" value="Nucleoside Triphosphate Pyrophosphohydrolase"/>
    <property type="match status" value="1"/>
</dbReference>
<dbReference type="Proteomes" id="UP001491310">
    <property type="component" value="Unassembled WGS sequence"/>
</dbReference>